<accession>A0AC60PU91</accession>
<gene>
    <name evidence="1" type="ORF">HPB47_028165</name>
</gene>
<protein>
    <submittedName>
        <fullName evidence="1">Uncharacterized protein</fullName>
    </submittedName>
</protein>
<evidence type="ECO:0000313" key="2">
    <source>
        <dbReference type="Proteomes" id="UP000805193"/>
    </source>
</evidence>
<proteinExistence type="predicted"/>
<sequence length="157" mass="17916">MPSCSKPEITSEYLLETYVDARELTRFEQLYNNHLQHGHMVPAVQFDYGRCLILSHLPADIIKGIVLMEQLLQFDYKATNCCFLTAIGHAKLGNHNTALQFTKMLLNKAPNDRQGLELQARMNRKIIKEYLFQMSVVGGAVVIMGVLISVVLTRHRR</sequence>
<reference evidence="1 2" key="1">
    <citation type="journal article" date="2020" name="Cell">
        <title>Large-Scale Comparative Analyses of Tick Genomes Elucidate Their Genetic Diversity and Vector Capacities.</title>
        <authorList>
            <consortium name="Tick Genome and Microbiome Consortium (TIGMIC)"/>
            <person name="Jia N."/>
            <person name="Wang J."/>
            <person name="Shi W."/>
            <person name="Du L."/>
            <person name="Sun Y."/>
            <person name="Zhan W."/>
            <person name="Jiang J.F."/>
            <person name="Wang Q."/>
            <person name="Zhang B."/>
            <person name="Ji P."/>
            <person name="Bell-Sakyi L."/>
            <person name="Cui X.M."/>
            <person name="Yuan T.T."/>
            <person name="Jiang B.G."/>
            <person name="Yang W.F."/>
            <person name="Lam T.T."/>
            <person name="Chang Q.C."/>
            <person name="Ding S.J."/>
            <person name="Wang X.J."/>
            <person name="Zhu J.G."/>
            <person name="Ruan X.D."/>
            <person name="Zhao L."/>
            <person name="Wei J.T."/>
            <person name="Ye R.Z."/>
            <person name="Que T.C."/>
            <person name="Du C.H."/>
            <person name="Zhou Y.H."/>
            <person name="Cheng J.X."/>
            <person name="Dai P.F."/>
            <person name="Guo W.B."/>
            <person name="Han X.H."/>
            <person name="Huang E.J."/>
            <person name="Li L.F."/>
            <person name="Wei W."/>
            <person name="Gao Y.C."/>
            <person name="Liu J.Z."/>
            <person name="Shao H.Z."/>
            <person name="Wang X."/>
            <person name="Wang C.C."/>
            <person name="Yang T.C."/>
            <person name="Huo Q.B."/>
            <person name="Li W."/>
            <person name="Chen H.Y."/>
            <person name="Chen S.E."/>
            <person name="Zhou L.G."/>
            <person name="Ni X.B."/>
            <person name="Tian J.H."/>
            <person name="Sheng Y."/>
            <person name="Liu T."/>
            <person name="Pan Y.S."/>
            <person name="Xia L.Y."/>
            <person name="Li J."/>
            <person name="Zhao F."/>
            <person name="Cao W.C."/>
        </authorList>
    </citation>
    <scope>NUCLEOTIDE SEQUENCE [LARGE SCALE GENOMIC DNA]</scope>
    <source>
        <strain evidence="1">Iper-2018</strain>
    </source>
</reference>
<dbReference type="Proteomes" id="UP000805193">
    <property type="component" value="Unassembled WGS sequence"/>
</dbReference>
<name>A0AC60PU91_IXOPE</name>
<keyword evidence="2" id="KW-1185">Reference proteome</keyword>
<evidence type="ECO:0000313" key="1">
    <source>
        <dbReference type="EMBL" id="KAG0424609.1"/>
    </source>
</evidence>
<organism evidence="1 2">
    <name type="scientific">Ixodes persulcatus</name>
    <name type="common">Taiga tick</name>
    <dbReference type="NCBI Taxonomy" id="34615"/>
    <lineage>
        <taxon>Eukaryota</taxon>
        <taxon>Metazoa</taxon>
        <taxon>Ecdysozoa</taxon>
        <taxon>Arthropoda</taxon>
        <taxon>Chelicerata</taxon>
        <taxon>Arachnida</taxon>
        <taxon>Acari</taxon>
        <taxon>Parasitiformes</taxon>
        <taxon>Ixodida</taxon>
        <taxon>Ixodoidea</taxon>
        <taxon>Ixodidae</taxon>
        <taxon>Ixodinae</taxon>
        <taxon>Ixodes</taxon>
    </lineage>
</organism>
<comment type="caution">
    <text evidence="1">The sequence shown here is derived from an EMBL/GenBank/DDBJ whole genome shotgun (WGS) entry which is preliminary data.</text>
</comment>
<dbReference type="EMBL" id="JABSTQ010009954">
    <property type="protein sequence ID" value="KAG0424609.1"/>
    <property type="molecule type" value="Genomic_DNA"/>
</dbReference>